<feature type="transmembrane region" description="Helical" evidence="1">
    <location>
        <begin position="21"/>
        <end position="39"/>
    </location>
</feature>
<feature type="transmembrane region" description="Helical" evidence="1">
    <location>
        <begin position="45"/>
        <end position="67"/>
    </location>
</feature>
<sequence length="146" mass="16429">MVELNKTPEKDDKDPKKKHTYILFIFTALALCATIALHIRRPYLFYRMCAAIQIINIIGILIDSALLMDIGHIGFAVSVYVGALVLPPSDIWIIYAACMVALYSRKVLNGCMFDFAVSKTPTNSLRTNVLYVIPMIVSFIRRMVAN</sequence>
<reference evidence="2" key="1">
    <citation type="journal article" date="2020" name="Nature">
        <title>Giant virus diversity and host interactions through global metagenomics.</title>
        <authorList>
            <person name="Schulz F."/>
            <person name="Roux S."/>
            <person name="Paez-Espino D."/>
            <person name="Jungbluth S."/>
            <person name="Walsh D.A."/>
            <person name="Denef V.J."/>
            <person name="McMahon K.D."/>
            <person name="Konstantinidis K.T."/>
            <person name="Eloe-Fadrosh E.A."/>
            <person name="Kyrpides N.C."/>
            <person name="Woyke T."/>
        </authorList>
    </citation>
    <scope>NUCLEOTIDE SEQUENCE</scope>
    <source>
        <strain evidence="2">GVMAG-S-ERX556101-89</strain>
    </source>
</reference>
<proteinExistence type="predicted"/>
<keyword evidence="1" id="KW-1133">Transmembrane helix</keyword>
<organism evidence="2">
    <name type="scientific">viral metagenome</name>
    <dbReference type="NCBI Taxonomy" id="1070528"/>
    <lineage>
        <taxon>unclassified sequences</taxon>
        <taxon>metagenomes</taxon>
        <taxon>organismal metagenomes</taxon>
    </lineage>
</organism>
<evidence type="ECO:0000256" key="1">
    <source>
        <dbReference type="SAM" id="Phobius"/>
    </source>
</evidence>
<feature type="transmembrane region" description="Helical" evidence="1">
    <location>
        <begin position="79"/>
        <end position="103"/>
    </location>
</feature>
<dbReference type="EMBL" id="MN738829">
    <property type="protein sequence ID" value="QHT38371.1"/>
    <property type="molecule type" value="Genomic_DNA"/>
</dbReference>
<keyword evidence="1" id="KW-0812">Transmembrane</keyword>
<dbReference type="AlphaFoldDB" id="A0A6C0FBX9"/>
<name>A0A6C0FBX9_9ZZZZ</name>
<accession>A0A6C0FBX9</accession>
<keyword evidence="1" id="KW-0472">Membrane</keyword>
<evidence type="ECO:0000313" key="2">
    <source>
        <dbReference type="EMBL" id="QHT38371.1"/>
    </source>
</evidence>
<protein>
    <submittedName>
        <fullName evidence="2">Uncharacterized protein</fullName>
    </submittedName>
</protein>